<dbReference type="EMBL" id="OW152819">
    <property type="protein sequence ID" value="CAH2074743.1"/>
    <property type="molecule type" value="Genomic_DNA"/>
</dbReference>
<name>A0ABN8J2Z2_9NEOP</name>
<evidence type="ECO:0000313" key="2">
    <source>
        <dbReference type="EMBL" id="CAH2074743.1"/>
    </source>
</evidence>
<protein>
    <submittedName>
        <fullName evidence="2">Uncharacterized protein</fullName>
    </submittedName>
</protein>
<dbReference type="Proteomes" id="UP000837857">
    <property type="component" value="Chromosome 7"/>
</dbReference>
<evidence type="ECO:0000313" key="3">
    <source>
        <dbReference type="Proteomes" id="UP000837857"/>
    </source>
</evidence>
<keyword evidence="3" id="KW-1185">Reference proteome</keyword>
<reference evidence="2" key="1">
    <citation type="submission" date="2022-03" db="EMBL/GenBank/DDBJ databases">
        <authorList>
            <person name="Martin H S."/>
        </authorList>
    </citation>
    <scope>NUCLEOTIDE SEQUENCE</scope>
</reference>
<feature type="compositionally biased region" description="Basic and acidic residues" evidence="1">
    <location>
        <begin position="54"/>
        <end position="81"/>
    </location>
</feature>
<gene>
    <name evidence="2" type="ORF">IPOD504_LOCUS16229</name>
</gene>
<feature type="non-terminal residue" evidence="2">
    <location>
        <position position="81"/>
    </location>
</feature>
<feature type="region of interest" description="Disordered" evidence="1">
    <location>
        <begin position="44"/>
        <end position="81"/>
    </location>
</feature>
<sequence length="81" mass="9201">MWRCCQLSRVSPREGVRGPPRPTSLSRVFIFGRGGRRLAARATVAMATRPAARSPDDARKRPRERSPPKMRRARDTRAEQS</sequence>
<evidence type="ECO:0000256" key="1">
    <source>
        <dbReference type="SAM" id="MobiDB-lite"/>
    </source>
</evidence>
<proteinExistence type="predicted"/>
<accession>A0ABN8J2Z2</accession>
<feature type="region of interest" description="Disordered" evidence="1">
    <location>
        <begin position="1"/>
        <end position="24"/>
    </location>
</feature>
<organism evidence="2 3">
    <name type="scientific">Iphiclides podalirius</name>
    <name type="common">scarce swallowtail</name>
    <dbReference type="NCBI Taxonomy" id="110791"/>
    <lineage>
        <taxon>Eukaryota</taxon>
        <taxon>Metazoa</taxon>
        <taxon>Ecdysozoa</taxon>
        <taxon>Arthropoda</taxon>
        <taxon>Hexapoda</taxon>
        <taxon>Insecta</taxon>
        <taxon>Pterygota</taxon>
        <taxon>Neoptera</taxon>
        <taxon>Endopterygota</taxon>
        <taxon>Lepidoptera</taxon>
        <taxon>Glossata</taxon>
        <taxon>Ditrysia</taxon>
        <taxon>Papilionoidea</taxon>
        <taxon>Papilionidae</taxon>
        <taxon>Papilioninae</taxon>
        <taxon>Iphiclides</taxon>
    </lineage>
</organism>